<protein>
    <submittedName>
        <fullName evidence="1">Uncharacterized protein</fullName>
    </submittedName>
</protein>
<dbReference type="RefSeq" id="WP_097051695.1">
    <property type="nucleotide sequence ID" value="NZ_OBMM01000002.1"/>
</dbReference>
<dbReference type="Proteomes" id="UP000219068">
    <property type="component" value="Unassembled WGS sequence"/>
</dbReference>
<dbReference type="EMBL" id="OBMM01000002">
    <property type="protein sequence ID" value="SOC16222.1"/>
    <property type="molecule type" value="Genomic_DNA"/>
</dbReference>
<dbReference type="SUPFAM" id="SSF47413">
    <property type="entry name" value="lambda repressor-like DNA-binding domains"/>
    <property type="match status" value="1"/>
</dbReference>
<organism evidence="1 2">
    <name type="scientific">Thalassospira xiamenensis</name>
    <dbReference type="NCBI Taxonomy" id="220697"/>
    <lineage>
        <taxon>Bacteria</taxon>
        <taxon>Pseudomonadati</taxon>
        <taxon>Pseudomonadota</taxon>
        <taxon>Alphaproteobacteria</taxon>
        <taxon>Rhodospirillales</taxon>
        <taxon>Thalassospiraceae</taxon>
        <taxon>Thalassospira</taxon>
    </lineage>
</organism>
<dbReference type="AlphaFoldDB" id="A0A285T493"/>
<dbReference type="InterPro" id="IPR010982">
    <property type="entry name" value="Lambda_DNA-bd_dom_sf"/>
</dbReference>
<dbReference type="Gene3D" id="1.10.260.40">
    <property type="entry name" value="lambda repressor-like DNA-binding domains"/>
    <property type="match status" value="1"/>
</dbReference>
<gene>
    <name evidence="1" type="ORF">SAMN05428964_102236</name>
</gene>
<reference evidence="1 2" key="1">
    <citation type="submission" date="2017-08" db="EMBL/GenBank/DDBJ databases">
        <authorList>
            <person name="de Groot N.N."/>
        </authorList>
    </citation>
    <scope>NUCLEOTIDE SEQUENCE [LARGE SCALE GENOMIC DNA]</scope>
    <source>
        <strain evidence="1 2">USBA 78</strain>
    </source>
</reference>
<evidence type="ECO:0000313" key="2">
    <source>
        <dbReference type="Proteomes" id="UP000219068"/>
    </source>
</evidence>
<sequence length="115" mass="13173">MSTQLGKALKKLRIDCEERLLDMANKLGKSASFISAVEVGKKSPPTNFEEMVIRTYRLRGMQADELRRAADQSRKTFTIEPRSELGRDMAGLFARRINTLPDEKMKRIKEILSKD</sequence>
<dbReference type="GO" id="GO:0003677">
    <property type="term" value="F:DNA binding"/>
    <property type="evidence" value="ECO:0007669"/>
    <property type="project" value="InterPro"/>
</dbReference>
<proteinExistence type="predicted"/>
<name>A0A285T493_9PROT</name>
<accession>A0A285T493</accession>
<evidence type="ECO:0000313" key="1">
    <source>
        <dbReference type="EMBL" id="SOC16222.1"/>
    </source>
</evidence>